<dbReference type="InterPro" id="IPR014044">
    <property type="entry name" value="CAP_dom"/>
</dbReference>
<dbReference type="PANTHER" id="PTHR31157:SF1">
    <property type="entry name" value="SCP DOMAIN-CONTAINING PROTEIN"/>
    <property type="match status" value="1"/>
</dbReference>
<dbReference type="Pfam" id="PF00188">
    <property type="entry name" value="CAP"/>
    <property type="match status" value="1"/>
</dbReference>
<accession>A0ABV7ZNN6</accession>
<evidence type="ECO:0000313" key="5">
    <source>
        <dbReference type="Proteomes" id="UP001595751"/>
    </source>
</evidence>
<name>A0ABV7ZNN6_9CORY</name>
<feature type="compositionally biased region" description="Low complexity" evidence="1">
    <location>
        <begin position="41"/>
        <end position="58"/>
    </location>
</feature>
<evidence type="ECO:0000256" key="1">
    <source>
        <dbReference type="SAM" id="MobiDB-lite"/>
    </source>
</evidence>
<dbReference type="InterPro" id="IPR035940">
    <property type="entry name" value="CAP_sf"/>
</dbReference>
<feature type="compositionally biased region" description="Basic and acidic residues" evidence="1">
    <location>
        <begin position="73"/>
        <end position="87"/>
    </location>
</feature>
<evidence type="ECO:0000313" key="4">
    <source>
        <dbReference type="EMBL" id="MFC3850182.1"/>
    </source>
</evidence>
<organism evidence="4 5">
    <name type="scientific">Corynebacterium hansenii</name>
    <dbReference type="NCBI Taxonomy" id="394964"/>
    <lineage>
        <taxon>Bacteria</taxon>
        <taxon>Bacillati</taxon>
        <taxon>Actinomycetota</taxon>
        <taxon>Actinomycetes</taxon>
        <taxon>Mycobacteriales</taxon>
        <taxon>Corynebacteriaceae</taxon>
        <taxon>Corynebacterium</taxon>
    </lineage>
</organism>
<reference evidence="5" key="1">
    <citation type="journal article" date="2019" name="Int. J. Syst. Evol. Microbiol.">
        <title>The Global Catalogue of Microorganisms (GCM) 10K type strain sequencing project: providing services to taxonomists for standard genome sequencing and annotation.</title>
        <authorList>
            <consortium name="The Broad Institute Genomics Platform"/>
            <consortium name="The Broad Institute Genome Sequencing Center for Infectious Disease"/>
            <person name="Wu L."/>
            <person name="Ma J."/>
        </authorList>
    </citation>
    <scope>NUCLEOTIDE SEQUENCE [LARGE SCALE GENOMIC DNA]</scope>
    <source>
        <strain evidence="5">CCUG 53252</strain>
    </source>
</reference>
<keyword evidence="2" id="KW-0732">Signal</keyword>
<comment type="caution">
    <text evidence="4">The sequence shown here is derived from an EMBL/GenBank/DDBJ whole genome shotgun (WGS) entry which is preliminary data.</text>
</comment>
<gene>
    <name evidence="4" type="ORF">ACFORJ_08395</name>
</gene>
<sequence length="185" mass="19852">MNRSRLKVIAATAAITVPMLFGAATAGALDFGSSSLDRPGAPSTDRPTTTATSTAAPSPDKPGEPSSDQPSTDELRKLHDETNEIRKAAGKAPLKWDQKLADEAAKWSEQQVRDGKMHHDTGQTTGRYHGENVFMTQGGSAGDAVKAWRNSPGHYRNMIGDYATEGIGIATDGEGTYYVTQRFLR</sequence>
<feature type="chain" id="PRO_5047539059" evidence="2">
    <location>
        <begin position="29"/>
        <end position="185"/>
    </location>
</feature>
<dbReference type="SMART" id="SM00198">
    <property type="entry name" value="SCP"/>
    <property type="match status" value="1"/>
</dbReference>
<dbReference type="Proteomes" id="UP001595751">
    <property type="component" value="Unassembled WGS sequence"/>
</dbReference>
<dbReference type="Gene3D" id="3.40.33.10">
    <property type="entry name" value="CAP"/>
    <property type="match status" value="1"/>
</dbReference>
<feature type="domain" description="SCP" evidence="3">
    <location>
        <begin position="73"/>
        <end position="180"/>
    </location>
</feature>
<dbReference type="SUPFAM" id="SSF55797">
    <property type="entry name" value="PR-1-like"/>
    <property type="match status" value="1"/>
</dbReference>
<dbReference type="EMBL" id="JBHRZN010000002">
    <property type="protein sequence ID" value="MFC3850182.1"/>
    <property type="molecule type" value="Genomic_DNA"/>
</dbReference>
<feature type="region of interest" description="Disordered" evidence="1">
    <location>
        <begin position="29"/>
        <end position="96"/>
    </location>
</feature>
<protein>
    <submittedName>
        <fullName evidence="4">CAP domain-containing protein</fullName>
    </submittedName>
</protein>
<dbReference type="RefSeq" id="WP_048741195.1">
    <property type="nucleotide sequence ID" value="NZ_CP047211.1"/>
</dbReference>
<proteinExistence type="predicted"/>
<feature type="signal peptide" evidence="2">
    <location>
        <begin position="1"/>
        <end position="28"/>
    </location>
</feature>
<evidence type="ECO:0000259" key="3">
    <source>
        <dbReference type="SMART" id="SM00198"/>
    </source>
</evidence>
<dbReference type="PANTHER" id="PTHR31157">
    <property type="entry name" value="SCP DOMAIN-CONTAINING PROTEIN"/>
    <property type="match status" value="1"/>
</dbReference>
<dbReference type="CDD" id="cd05379">
    <property type="entry name" value="CAP_bacterial"/>
    <property type="match status" value="1"/>
</dbReference>
<keyword evidence="5" id="KW-1185">Reference proteome</keyword>
<evidence type="ECO:0000256" key="2">
    <source>
        <dbReference type="SAM" id="SignalP"/>
    </source>
</evidence>